<protein>
    <submittedName>
        <fullName evidence="3">Uncharacterized protein</fullName>
    </submittedName>
</protein>
<evidence type="ECO:0000313" key="3">
    <source>
        <dbReference type="Ensembl" id="ENSMFAP00000058356.1"/>
    </source>
</evidence>
<dbReference type="InterPro" id="IPR026614">
    <property type="entry name" value="ANGPTL8"/>
</dbReference>
<name>A0A7N9D2K7_MACFA</name>
<sequence>MLVPALCLLWVLAMVIQPASAPVSSPELAEHEELTLLFHGTLQLGQALNGVYKTTEGPGQEQPGSLWSHSGTPGAGGQPGPGCSPGTSGKPVGDSDGGGYSAAEGRGQPVLEEVAQAQKVLQDSVRQLEVQLRSAWLGPAYQEFEVLKVRGSPSPSRLRP</sequence>
<dbReference type="AlphaFoldDB" id="A0A7N9D2K7"/>
<dbReference type="Proteomes" id="UP000233100">
    <property type="component" value="Unplaced"/>
</dbReference>
<reference evidence="3" key="2">
    <citation type="submission" date="2025-09" db="UniProtKB">
        <authorList>
            <consortium name="Ensembl"/>
        </authorList>
    </citation>
    <scope>IDENTIFICATION</scope>
</reference>
<dbReference type="Ensembl" id="ENSMFAT00000088386.1">
    <property type="protein sequence ID" value="ENSMFAP00000058356.1"/>
    <property type="gene ID" value="ENSMFAG00000064496.1"/>
</dbReference>
<evidence type="ECO:0000256" key="1">
    <source>
        <dbReference type="SAM" id="MobiDB-lite"/>
    </source>
</evidence>
<evidence type="ECO:0000313" key="4">
    <source>
        <dbReference type="Proteomes" id="UP000233100"/>
    </source>
</evidence>
<proteinExistence type="predicted"/>
<accession>A0A7N9D2K7</accession>
<feature type="region of interest" description="Disordered" evidence="1">
    <location>
        <begin position="52"/>
        <end position="109"/>
    </location>
</feature>
<dbReference type="GeneTree" id="ENSGT00440000034383"/>
<dbReference type="GO" id="GO:0019216">
    <property type="term" value="P:regulation of lipid metabolic process"/>
    <property type="evidence" value="ECO:0007669"/>
    <property type="project" value="InterPro"/>
</dbReference>
<feature type="chain" id="PRO_5030682240" evidence="2">
    <location>
        <begin position="22"/>
        <end position="160"/>
    </location>
</feature>
<keyword evidence="2" id="KW-0732">Signal</keyword>
<dbReference type="PANTHER" id="PTHR21463">
    <property type="entry name" value="ANGIOPOIETIN-LIKE PROTEIN 8"/>
    <property type="match status" value="1"/>
</dbReference>
<feature type="signal peptide" evidence="2">
    <location>
        <begin position="1"/>
        <end position="21"/>
    </location>
</feature>
<reference evidence="3" key="1">
    <citation type="submission" date="2025-08" db="UniProtKB">
        <authorList>
            <consortium name="Ensembl"/>
        </authorList>
    </citation>
    <scope>IDENTIFICATION</scope>
</reference>
<evidence type="ECO:0000256" key="2">
    <source>
        <dbReference type="SAM" id="SignalP"/>
    </source>
</evidence>
<dbReference type="PANTHER" id="PTHR21463:SF0">
    <property type="entry name" value="ANGIOPOIETIN-LIKE PROTEIN 8"/>
    <property type="match status" value="1"/>
</dbReference>
<dbReference type="GO" id="GO:0070328">
    <property type="term" value="P:triglyceride homeostasis"/>
    <property type="evidence" value="ECO:0007669"/>
    <property type="project" value="InterPro"/>
</dbReference>
<keyword evidence="4" id="KW-1185">Reference proteome</keyword>
<dbReference type="GO" id="GO:0005576">
    <property type="term" value="C:extracellular region"/>
    <property type="evidence" value="ECO:0007669"/>
    <property type="project" value="TreeGrafter"/>
</dbReference>
<organism evidence="3 4">
    <name type="scientific">Macaca fascicularis</name>
    <name type="common">Crab-eating macaque</name>
    <name type="synonym">Cynomolgus monkey</name>
    <dbReference type="NCBI Taxonomy" id="9541"/>
    <lineage>
        <taxon>Eukaryota</taxon>
        <taxon>Metazoa</taxon>
        <taxon>Chordata</taxon>
        <taxon>Craniata</taxon>
        <taxon>Vertebrata</taxon>
        <taxon>Euteleostomi</taxon>
        <taxon>Mammalia</taxon>
        <taxon>Eutheria</taxon>
        <taxon>Euarchontoglires</taxon>
        <taxon>Primates</taxon>
        <taxon>Haplorrhini</taxon>
        <taxon>Catarrhini</taxon>
        <taxon>Cercopithecidae</taxon>
        <taxon>Cercopithecinae</taxon>
        <taxon>Macaca</taxon>
    </lineage>
</organism>